<dbReference type="EMBL" id="FOHJ01000002">
    <property type="protein sequence ID" value="SET04502.1"/>
    <property type="molecule type" value="Genomic_DNA"/>
</dbReference>
<evidence type="ECO:0008006" key="4">
    <source>
        <dbReference type="Google" id="ProtNLM"/>
    </source>
</evidence>
<proteinExistence type="predicted"/>
<evidence type="ECO:0000256" key="1">
    <source>
        <dbReference type="SAM" id="SignalP"/>
    </source>
</evidence>
<keyword evidence="3" id="KW-1185">Reference proteome</keyword>
<dbReference type="RefSeq" id="WP_177167177.1">
    <property type="nucleotide sequence ID" value="NZ_FOHJ01000002.1"/>
</dbReference>
<gene>
    <name evidence="2" type="ORF">SAMN05421676_102420</name>
</gene>
<dbReference type="STRING" id="237682.SAMN05421676_102420"/>
<sequence>MKKVVVTLLLAFTVVVSFSNVDLTPDNEIASKVVTFDRKDPGPVY</sequence>
<reference evidence="3" key="1">
    <citation type="submission" date="2016-10" db="EMBL/GenBank/DDBJ databases">
        <authorList>
            <person name="Varghese N."/>
            <person name="Submissions S."/>
        </authorList>
    </citation>
    <scope>NUCLEOTIDE SEQUENCE [LARGE SCALE GENOMIC DNA]</scope>
    <source>
        <strain evidence="3">CGMCC 1.3566</strain>
    </source>
</reference>
<feature type="signal peptide" evidence="1">
    <location>
        <begin position="1"/>
        <end position="19"/>
    </location>
</feature>
<dbReference type="Proteomes" id="UP000199095">
    <property type="component" value="Unassembled WGS sequence"/>
</dbReference>
<dbReference type="AlphaFoldDB" id="A0A1I0BCG4"/>
<keyword evidence="1" id="KW-0732">Signal</keyword>
<feature type="chain" id="PRO_5039728867" description="Phr family secreted Rap phosphatase inhibitor" evidence="1">
    <location>
        <begin position="20"/>
        <end position="45"/>
    </location>
</feature>
<organism evidence="2 3">
    <name type="scientific">Salinibacillus kushneri</name>
    <dbReference type="NCBI Taxonomy" id="237682"/>
    <lineage>
        <taxon>Bacteria</taxon>
        <taxon>Bacillati</taxon>
        <taxon>Bacillota</taxon>
        <taxon>Bacilli</taxon>
        <taxon>Bacillales</taxon>
        <taxon>Bacillaceae</taxon>
        <taxon>Salinibacillus</taxon>
    </lineage>
</organism>
<accession>A0A1I0BCG4</accession>
<protein>
    <recommendedName>
        <fullName evidence="4">Phr family secreted Rap phosphatase inhibitor</fullName>
    </recommendedName>
</protein>
<evidence type="ECO:0000313" key="2">
    <source>
        <dbReference type="EMBL" id="SET04502.1"/>
    </source>
</evidence>
<name>A0A1I0BCG4_9BACI</name>
<evidence type="ECO:0000313" key="3">
    <source>
        <dbReference type="Proteomes" id="UP000199095"/>
    </source>
</evidence>